<sequence length="339" mass="38904">MSVGYILYTSLCYEGAAVKFDISHRPGVAQALRFGRGKNPDGVDGENEEITMKTSRPREWELDVRSLISSKRWLQNYGLKKNRLQLNQILPSIGFKLSDDFDETLKRPVSSRYGGGLFRQMLHPDGRTFNISCSKDKLLQLEKRLLQAMYLFRRRLEWLTTESRRTFGVIEERSVTIVLDIRNMSPQQFDQYRTALERVLREQVSQLAKFNLISEESERWSSAALSLSLSGSNLLLIEAFIFRPSDINSESDHSESMSQTSSLPSSKSEDESAMLSTPSMLYNGPAANQPCAAQRVNKRMHFPVYPMSHLWGATKTFAECQYKTPVCGAYRYFYCTERY</sequence>
<accession>A0AAV4EDC8</accession>
<evidence type="ECO:0000313" key="2">
    <source>
        <dbReference type="EMBL" id="GFR58511.1"/>
    </source>
</evidence>
<dbReference type="PANTHER" id="PTHR46785:SF1">
    <property type="entry name" value="VON WILLEBRAND FACTOR A DOMAIN-CONTAINING PROTEIN 3B"/>
    <property type="match status" value="1"/>
</dbReference>
<proteinExistence type="predicted"/>
<protein>
    <submittedName>
        <fullName evidence="2">von Willebrand factor A domain-containing protein 3B</fullName>
    </submittedName>
</protein>
<reference evidence="2 3" key="1">
    <citation type="journal article" date="2021" name="Elife">
        <title>Chloroplast acquisition without the gene transfer in kleptoplastic sea slugs, Plakobranchus ocellatus.</title>
        <authorList>
            <person name="Maeda T."/>
            <person name="Takahashi S."/>
            <person name="Yoshida T."/>
            <person name="Shimamura S."/>
            <person name="Takaki Y."/>
            <person name="Nagai Y."/>
            <person name="Toyoda A."/>
            <person name="Suzuki Y."/>
            <person name="Arimoto A."/>
            <person name="Ishii H."/>
            <person name="Satoh N."/>
            <person name="Nishiyama T."/>
            <person name="Hasebe M."/>
            <person name="Maruyama T."/>
            <person name="Minagawa J."/>
            <person name="Obokata J."/>
            <person name="Shigenobu S."/>
        </authorList>
    </citation>
    <scope>NUCLEOTIDE SEQUENCE [LARGE SCALE GENOMIC DNA]</scope>
</reference>
<feature type="region of interest" description="Disordered" evidence="1">
    <location>
        <begin position="250"/>
        <end position="271"/>
    </location>
</feature>
<dbReference type="AlphaFoldDB" id="A0AAV4EDC8"/>
<comment type="caution">
    <text evidence="2">The sequence shown here is derived from an EMBL/GenBank/DDBJ whole genome shotgun (WGS) entry which is preliminary data.</text>
</comment>
<evidence type="ECO:0000256" key="1">
    <source>
        <dbReference type="SAM" id="MobiDB-lite"/>
    </source>
</evidence>
<evidence type="ECO:0000313" key="3">
    <source>
        <dbReference type="Proteomes" id="UP000762676"/>
    </source>
</evidence>
<gene>
    <name evidence="2" type="ORF">ElyMa_005362800</name>
</gene>
<dbReference type="Proteomes" id="UP000762676">
    <property type="component" value="Unassembled WGS sequence"/>
</dbReference>
<organism evidence="2 3">
    <name type="scientific">Elysia marginata</name>
    <dbReference type="NCBI Taxonomy" id="1093978"/>
    <lineage>
        <taxon>Eukaryota</taxon>
        <taxon>Metazoa</taxon>
        <taxon>Spiralia</taxon>
        <taxon>Lophotrochozoa</taxon>
        <taxon>Mollusca</taxon>
        <taxon>Gastropoda</taxon>
        <taxon>Heterobranchia</taxon>
        <taxon>Euthyneura</taxon>
        <taxon>Panpulmonata</taxon>
        <taxon>Sacoglossa</taxon>
        <taxon>Placobranchoidea</taxon>
        <taxon>Plakobranchidae</taxon>
        <taxon>Elysia</taxon>
    </lineage>
</organism>
<keyword evidence="3" id="KW-1185">Reference proteome</keyword>
<dbReference type="PANTHER" id="PTHR46785">
    <property type="entry name" value="VON WILLEBRAND FACTOR A DOMAIN-CONTAINING PROTEIN 3B"/>
    <property type="match status" value="1"/>
</dbReference>
<dbReference type="EMBL" id="BMAT01010684">
    <property type="protein sequence ID" value="GFR58511.1"/>
    <property type="molecule type" value="Genomic_DNA"/>
</dbReference>
<name>A0AAV4EDC8_9GAST</name>